<dbReference type="EMBL" id="JAAVMX010000008">
    <property type="protein sequence ID" value="KAF4505493.1"/>
    <property type="molecule type" value="Genomic_DNA"/>
</dbReference>
<accession>A0A8H4PL19</accession>
<evidence type="ECO:0000256" key="1">
    <source>
        <dbReference type="SAM" id="SignalP"/>
    </source>
</evidence>
<gene>
    <name evidence="2" type="ORF">G6O67_007437</name>
</gene>
<keyword evidence="3" id="KW-1185">Reference proteome</keyword>
<dbReference type="OrthoDB" id="8115477at2759"/>
<feature type="signal peptide" evidence="1">
    <location>
        <begin position="1"/>
        <end position="18"/>
    </location>
</feature>
<feature type="chain" id="PRO_5034840412" description="Hydrophobin" evidence="1">
    <location>
        <begin position="19"/>
        <end position="203"/>
    </location>
</feature>
<evidence type="ECO:0000313" key="2">
    <source>
        <dbReference type="EMBL" id="KAF4505493.1"/>
    </source>
</evidence>
<evidence type="ECO:0008006" key="4">
    <source>
        <dbReference type="Google" id="ProtNLM"/>
    </source>
</evidence>
<evidence type="ECO:0000313" key="3">
    <source>
        <dbReference type="Proteomes" id="UP000557566"/>
    </source>
</evidence>
<reference evidence="2 3" key="1">
    <citation type="journal article" date="2020" name="Genome Biol. Evol.">
        <title>A new high-quality draft genome assembly of the Chinese cordyceps Ophiocordyceps sinensis.</title>
        <authorList>
            <person name="Shu R."/>
            <person name="Zhang J."/>
            <person name="Meng Q."/>
            <person name="Zhang H."/>
            <person name="Zhou G."/>
            <person name="Li M."/>
            <person name="Wu P."/>
            <person name="Zhao Y."/>
            <person name="Chen C."/>
            <person name="Qin Q."/>
        </authorList>
    </citation>
    <scope>NUCLEOTIDE SEQUENCE [LARGE SCALE GENOMIC DNA]</scope>
    <source>
        <strain evidence="2 3">IOZ07</strain>
    </source>
</reference>
<organism evidence="2 3">
    <name type="scientific">Ophiocordyceps sinensis</name>
    <dbReference type="NCBI Taxonomy" id="72228"/>
    <lineage>
        <taxon>Eukaryota</taxon>
        <taxon>Fungi</taxon>
        <taxon>Dikarya</taxon>
        <taxon>Ascomycota</taxon>
        <taxon>Pezizomycotina</taxon>
        <taxon>Sordariomycetes</taxon>
        <taxon>Hypocreomycetidae</taxon>
        <taxon>Hypocreales</taxon>
        <taxon>Ophiocordycipitaceae</taxon>
        <taxon>Ophiocordyceps</taxon>
    </lineage>
</organism>
<protein>
    <recommendedName>
        <fullName evidence="4">Hydrophobin</fullName>
    </recommendedName>
</protein>
<keyword evidence="1" id="KW-0732">Signal</keyword>
<proteinExistence type="predicted"/>
<dbReference type="Proteomes" id="UP000557566">
    <property type="component" value="Unassembled WGS sequence"/>
</dbReference>
<name>A0A8H4PL19_9HYPO</name>
<comment type="caution">
    <text evidence="2">The sequence shown here is derived from an EMBL/GenBank/DDBJ whole genome shotgun (WGS) entry which is preliminary data.</text>
</comment>
<sequence>MKFTAALSVLALAVSAAASPTEGKRDYDIKGHKDHKGDWDNDYDFKGVRGHHHHDDDYYSKDYKYGHKGYSKHHDDYDFKGVRNYGSEYDYDNDYYGHGRHHHGGRRHHGNRYDDYDFDHYRKGGHRHHDDFRGRHGFGHDGRKGVNVCSAKSHKQVCCNGGLLGCTVQALGSKCSTSAYCCESGKAVGGLVNINALNCLKLL</sequence>
<dbReference type="AlphaFoldDB" id="A0A8H4PL19"/>